<dbReference type="SUPFAM" id="SSF52172">
    <property type="entry name" value="CheY-like"/>
    <property type="match status" value="1"/>
</dbReference>
<dbReference type="CDD" id="cd17535">
    <property type="entry name" value="REC_NarL-like"/>
    <property type="match status" value="1"/>
</dbReference>
<dbReference type="InterPro" id="IPR001789">
    <property type="entry name" value="Sig_transdc_resp-reg_receiver"/>
</dbReference>
<name>A0ABX8UIB7_9BURK</name>
<dbReference type="PANTHER" id="PTHR43214">
    <property type="entry name" value="TWO-COMPONENT RESPONSE REGULATOR"/>
    <property type="match status" value="1"/>
</dbReference>
<dbReference type="InterPro" id="IPR011006">
    <property type="entry name" value="CheY-like_superfamily"/>
</dbReference>
<evidence type="ECO:0000313" key="4">
    <source>
        <dbReference type="EMBL" id="QYD68569.1"/>
    </source>
</evidence>
<keyword evidence="2" id="KW-0597">Phosphoprotein</keyword>
<dbReference type="Pfam" id="PF00072">
    <property type="entry name" value="Response_reg"/>
    <property type="match status" value="1"/>
</dbReference>
<protein>
    <submittedName>
        <fullName evidence="4">Response regulator transcription factor</fullName>
    </submittedName>
</protein>
<proteinExistence type="predicted"/>
<keyword evidence="5" id="KW-1185">Reference proteome</keyword>
<dbReference type="InterPro" id="IPR058245">
    <property type="entry name" value="NreC/VraR/RcsB-like_REC"/>
</dbReference>
<evidence type="ECO:0000313" key="5">
    <source>
        <dbReference type="Proteomes" id="UP000826462"/>
    </source>
</evidence>
<evidence type="ECO:0000256" key="2">
    <source>
        <dbReference type="PROSITE-ProRule" id="PRU00169"/>
    </source>
</evidence>
<reference evidence="4 5" key="1">
    <citation type="submission" date="2021-07" db="EMBL/GenBank/DDBJ databases">
        <title>Paraburkholderia edwinii protects Aspergillus sp. from phenazines by acting as a toxin sponge.</title>
        <authorList>
            <person name="Dahlstrom K.M."/>
            <person name="Newman D.K."/>
        </authorList>
    </citation>
    <scope>NUCLEOTIDE SEQUENCE [LARGE SCALE GENOMIC DNA]</scope>
    <source>
        <strain evidence="4 5">Pe01</strain>
    </source>
</reference>
<organism evidence="4 5">
    <name type="scientific">Paraburkholderia edwinii</name>
    <dbReference type="NCBI Taxonomy" id="2861782"/>
    <lineage>
        <taxon>Bacteria</taxon>
        <taxon>Pseudomonadati</taxon>
        <taxon>Pseudomonadota</taxon>
        <taxon>Betaproteobacteria</taxon>
        <taxon>Burkholderiales</taxon>
        <taxon>Burkholderiaceae</taxon>
        <taxon>Paraburkholderia</taxon>
    </lineage>
</organism>
<dbReference type="Proteomes" id="UP000826462">
    <property type="component" value="Chromosome 1"/>
</dbReference>
<feature type="domain" description="Response regulatory" evidence="3">
    <location>
        <begin position="11"/>
        <end position="127"/>
    </location>
</feature>
<dbReference type="EMBL" id="CP080095">
    <property type="protein sequence ID" value="QYD68569.1"/>
    <property type="molecule type" value="Genomic_DNA"/>
</dbReference>
<dbReference type="InterPro" id="IPR039420">
    <property type="entry name" value="WalR-like"/>
</dbReference>
<sequence>MDTGQPLNALRVFLVEDAASVRRKIALLLGAIADVLVVGEAEDGETALAAIRQHSADVAVIDLRLAAGSGIDLIATLTQTMPRVITIALTNHSGPAFRAACKTAGAHYFFDKTAEFDAACRTIEALASTRSTRVADR</sequence>
<feature type="modified residue" description="4-aspartylphosphate" evidence="2">
    <location>
        <position position="62"/>
    </location>
</feature>
<accession>A0ABX8UIB7</accession>
<evidence type="ECO:0000259" key="3">
    <source>
        <dbReference type="PROSITE" id="PS50110"/>
    </source>
</evidence>
<dbReference type="RefSeq" id="WP_219797956.1">
    <property type="nucleotide sequence ID" value="NZ_CP080095.1"/>
</dbReference>
<gene>
    <name evidence="4" type="ORF">KZJ38_20410</name>
</gene>
<keyword evidence="1" id="KW-0238">DNA-binding</keyword>
<dbReference type="SMART" id="SM00448">
    <property type="entry name" value="REC"/>
    <property type="match status" value="1"/>
</dbReference>
<dbReference type="PROSITE" id="PS50110">
    <property type="entry name" value="RESPONSE_REGULATORY"/>
    <property type="match status" value="1"/>
</dbReference>
<evidence type="ECO:0000256" key="1">
    <source>
        <dbReference type="ARBA" id="ARBA00023125"/>
    </source>
</evidence>
<dbReference type="Gene3D" id="3.40.50.2300">
    <property type="match status" value="1"/>
</dbReference>